<dbReference type="PROSITE" id="PS01081">
    <property type="entry name" value="HTH_TETR_1"/>
    <property type="match status" value="1"/>
</dbReference>
<dbReference type="PROSITE" id="PS50977">
    <property type="entry name" value="HTH_TETR_2"/>
    <property type="match status" value="1"/>
</dbReference>
<keyword evidence="2 4" id="KW-0238">DNA-binding</keyword>
<evidence type="ECO:0000313" key="6">
    <source>
        <dbReference type="EMBL" id="MBE3000463.1"/>
    </source>
</evidence>
<dbReference type="InterPro" id="IPR023772">
    <property type="entry name" value="DNA-bd_HTH_TetR-type_CS"/>
</dbReference>
<keyword evidence="3" id="KW-0804">Transcription</keyword>
<dbReference type="InterPro" id="IPR050109">
    <property type="entry name" value="HTH-type_TetR-like_transc_reg"/>
</dbReference>
<dbReference type="InterPro" id="IPR001647">
    <property type="entry name" value="HTH_TetR"/>
</dbReference>
<dbReference type="Pfam" id="PF00440">
    <property type="entry name" value="TetR_N"/>
    <property type="match status" value="1"/>
</dbReference>
<dbReference type="PANTHER" id="PTHR30055:SF240">
    <property type="entry name" value="HTH-TYPE TRANSCRIPTIONAL REGULATOR ACRR"/>
    <property type="match status" value="1"/>
</dbReference>
<feature type="DNA-binding region" description="H-T-H motif" evidence="4">
    <location>
        <begin position="39"/>
        <end position="58"/>
    </location>
</feature>
<evidence type="ECO:0000259" key="5">
    <source>
        <dbReference type="PROSITE" id="PS50977"/>
    </source>
</evidence>
<dbReference type="Gene3D" id="1.10.10.60">
    <property type="entry name" value="Homeodomain-like"/>
    <property type="match status" value="1"/>
</dbReference>
<dbReference type="SUPFAM" id="SSF46689">
    <property type="entry name" value="Homeodomain-like"/>
    <property type="match status" value="1"/>
</dbReference>
<dbReference type="InterPro" id="IPR036271">
    <property type="entry name" value="Tet_transcr_reg_TetR-rel_C_sf"/>
</dbReference>
<dbReference type="InterPro" id="IPR009057">
    <property type="entry name" value="Homeodomain-like_sf"/>
</dbReference>
<dbReference type="PANTHER" id="PTHR30055">
    <property type="entry name" value="HTH-TYPE TRANSCRIPTIONAL REGULATOR RUTR"/>
    <property type="match status" value="1"/>
</dbReference>
<dbReference type="RefSeq" id="WP_193123070.1">
    <property type="nucleotide sequence ID" value="NZ_JADBGI010000015.1"/>
</dbReference>
<evidence type="ECO:0000256" key="2">
    <source>
        <dbReference type="ARBA" id="ARBA00023125"/>
    </source>
</evidence>
<accession>A0ABR9P9F1</accession>
<evidence type="ECO:0000313" key="7">
    <source>
        <dbReference type="Proteomes" id="UP000806528"/>
    </source>
</evidence>
<proteinExistence type="predicted"/>
<dbReference type="InterPro" id="IPR041490">
    <property type="entry name" value="KstR2_TetR_C"/>
</dbReference>
<dbReference type="Gene3D" id="1.10.357.10">
    <property type="entry name" value="Tetracycline Repressor, domain 2"/>
    <property type="match status" value="1"/>
</dbReference>
<gene>
    <name evidence="6" type="ORF">IDM40_17400</name>
</gene>
<comment type="caution">
    <text evidence="6">The sequence shown here is derived from an EMBL/GenBank/DDBJ whole genome shotgun (WGS) entry which is preliminary data.</text>
</comment>
<evidence type="ECO:0000256" key="3">
    <source>
        <dbReference type="ARBA" id="ARBA00023163"/>
    </source>
</evidence>
<reference evidence="6 7" key="1">
    <citation type="submission" date="2020-09" db="EMBL/GenBank/DDBJ databases">
        <title>Diversity and distribution of actinomycetes associated with coral in the coast of Hainan.</title>
        <authorList>
            <person name="Li F."/>
        </authorList>
    </citation>
    <scope>NUCLEOTIDE SEQUENCE [LARGE SCALE GENOMIC DNA]</scope>
    <source>
        <strain evidence="6 7">HNM0947</strain>
    </source>
</reference>
<dbReference type="PRINTS" id="PR00455">
    <property type="entry name" value="HTHTETR"/>
</dbReference>
<dbReference type="EMBL" id="JADBGI010000015">
    <property type="protein sequence ID" value="MBE3000463.1"/>
    <property type="molecule type" value="Genomic_DNA"/>
</dbReference>
<dbReference type="SUPFAM" id="SSF48498">
    <property type="entry name" value="Tetracyclin repressor-like, C-terminal domain"/>
    <property type="match status" value="1"/>
</dbReference>
<dbReference type="Proteomes" id="UP000806528">
    <property type="component" value="Unassembled WGS sequence"/>
</dbReference>
<keyword evidence="1" id="KW-0805">Transcription regulation</keyword>
<name>A0ABR9P9F1_9ACTN</name>
<evidence type="ECO:0000256" key="4">
    <source>
        <dbReference type="PROSITE-ProRule" id="PRU00335"/>
    </source>
</evidence>
<feature type="domain" description="HTH tetR-type" evidence="5">
    <location>
        <begin position="16"/>
        <end position="76"/>
    </location>
</feature>
<sequence>MNTGSPAEAARSARAEQRRHQLLTAAARLMERDGFHGVSMQALAEEASVSVGLIYRYFGGKDEVLLAVIWRVLDAFASQVPEAIDKAGPDPVERTAAAFAAYCTIIDEHRHAAVLTYRESRTLSTEGRARIKSAEVETGRPLRACLREAIDEGLFRDVDVELCSYDLLLLAHGWALKYWYFEHSHDLQDYVRTQTALMFGGLLRPEHRGAYTHLLAG</sequence>
<keyword evidence="7" id="KW-1185">Reference proteome</keyword>
<dbReference type="Pfam" id="PF17932">
    <property type="entry name" value="TetR_C_24"/>
    <property type="match status" value="1"/>
</dbReference>
<protein>
    <submittedName>
        <fullName evidence="6">TetR/AcrR family transcriptional regulator</fullName>
    </submittedName>
</protein>
<evidence type="ECO:0000256" key="1">
    <source>
        <dbReference type="ARBA" id="ARBA00023015"/>
    </source>
</evidence>
<organism evidence="6 7">
    <name type="scientific">Nocardiopsis coralli</name>
    <dbReference type="NCBI Taxonomy" id="2772213"/>
    <lineage>
        <taxon>Bacteria</taxon>
        <taxon>Bacillati</taxon>
        <taxon>Actinomycetota</taxon>
        <taxon>Actinomycetes</taxon>
        <taxon>Streptosporangiales</taxon>
        <taxon>Nocardiopsidaceae</taxon>
        <taxon>Nocardiopsis</taxon>
    </lineage>
</organism>